<dbReference type="EMBL" id="JADKYB010000019">
    <property type="protein sequence ID" value="MBM9508668.1"/>
    <property type="molecule type" value="Genomic_DNA"/>
</dbReference>
<comment type="caution">
    <text evidence="1">The sequence shown here is derived from an EMBL/GenBank/DDBJ whole genome shotgun (WGS) entry which is preliminary data.</text>
</comment>
<reference evidence="1 2" key="1">
    <citation type="submission" date="2021-01" db="EMBL/GenBank/DDBJ databases">
        <title>Streptomyces acididurans sp. nov., isolated from a peat swamp forest soil.</title>
        <authorList>
            <person name="Chantavorakit T."/>
            <person name="Duangmal K."/>
        </authorList>
    </citation>
    <scope>NUCLEOTIDE SEQUENCE [LARGE SCALE GENOMIC DNA]</scope>
    <source>
        <strain evidence="1 2">KK5PA1</strain>
    </source>
</reference>
<evidence type="ECO:0000313" key="2">
    <source>
        <dbReference type="Proteomes" id="UP000749040"/>
    </source>
</evidence>
<name>A0ABS2TZA2_9ACTN</name>
<gene>
    <name evidence="1" type="ORF">ITX44_29765</name>
</gene>
<dbReference type="Proteomes" id="UP000749040">
    <property type="component" value="Unassembled WGS sequence"/>
</dbReference>
<proteinExistence type="predicted"/>
<evidence type="ECO:0000313" key="1">
    <source>
        <dbReference type="EMBL" id="MBM9508668.1"/>
    </source>
</evidence>
<accession>A0ABS2TZA2</accession>
<dbReference type="RefSeq" id="WP_205360915.1">
    <property type="nucleotide sequence ID" value="NZ_JADKYB010000019.1"/>
</dbReference>
<protein>
    <submittedName>
        <fullName evidence="1">Uncharacterized protein</fullName>
    </submittedName>
</protein>
<keyword evidence="2" id="KW-1185">Reference proteome</keyword>
<organism evidence="1 2">
    <name type="scientific">Actinacidiphila acididurans</name>
    <dbReference type="NCBI Taxonomy" id="2784346"/>
    <lineage>
        <taxon>Bacteria</taxon>
        <taxon>Bacillati</taxon>
        <taxon>Actinomycetota</taxon>
        <taxon>Actinomycetes</taxon>
        <taxon>Kitasatosporales</taxon>
        <taxon>Streptomycetaceae</taxon>
        <taxon>Actinacidiphila</taxon>
    </lineage>
</organism>
<sequence length="105" mass="10982">MTDPRARLLVDILLDTGARADERDDAAGYLGRYPAPAVVDALARIACSTDEDEVLVATAGESIAEIWLALGAVEPRILGSLAPPARAEVDSFLSAHAPQLLDNGS</sequence>